<dbReference type="OrthoDB" id="339325at2759"/>
<dbReference type="InterPro" id="IPR000719">
    <property type="entry name" value="Prot_kinase_dom"/>
</dbReference>
<evidence type="ECO:0000256" key="1">
    <source>
        <dbReference type="ARBA" id="ARBA00022741"/>
    </source>
</evidence>
<dbReference type="PANTHER" id="PTHR47989">
    <property type="entry name" value="OS01G0750732 PROTEIN"/>
    <property type="match status" value="1"/>
</dbReference>
<dbReference type="Gene3D" id="3.30.200.20">
    <property type="entry name" value="Phosphorylase Kinase, domain 1"/>
    <property type="match status" value="1"/>
</dbReference>
<gene>
    <name evidence="6" type="ORF">IFM89_037838</name>
</gene>
<sequence>MDLPSTPMALSTPFFIASPNNNNNKKTKNKSSKQMLSSRSAGGVIGNDNIITVHTYHLHPTTTIHALGGVAPAPSHIKAHTPIISPTGAVVLQGNNHRRLITILSVSAAAGLFIILLSVLFIMGFFKFLRFHNRRRSKRVEDAELPPLNTSNIAQRASSDLSICPPKKNVHPPKEFSWEEIVRLSRNFSTVIGQGGFSTIYLASFSDSSLGALKIHQHSERLDRIFKQELEILLRVRHENIVQLLGYCDEAADDGGSALVFEYLPNGNLQEKLQGIGNGGLPWKSRAWIAFQLARAIDYLHDKCTLPIIHGDIKTSNVLLDDQLNCKLCDFGFAKMGFSATVLPSSSLTLMGSPGYIDPHYLRTGIASKKNDVYSFGVILLELITGIEAFCSEKEQLLTTLVGPLLRGDKVDLQPLMAWGQDLSNSDLEEVMDVVSIAARCLMQQPSLRPSMADILATMRHKLSSISSYVASA</sequence>
<keyword evidence="4" id="KW-1133">Transmembrane helix</keyword>
<dbReference type="PROSITE" id="PS00108">
    <property type="entry name" value="PROTEIN_KINASE_ST"/>
    <property type="match status" value="1"/>
</dbReference>
<dbReference type="Proteomes" id="UP000631114">
    <property type="component" value="Unassembled WGS sequence"/>
</dbReference>
<protein>
    <recommendedName>
        <fullName evidence="5">Protein kinase domain-containing protein</fullName>
    </recommendedName>
</protein>
<proteinExistence type="predicted"/>
<keyword evidence="4" id="KW-0812">Transmembrane</keyword>
<evidence type="ECO:0000313" key="7">
    <source>
        <dbReference type="Proteomes" id="UP000631114"/>
    </source>
</evidence>
<dbReference type="Gene3D" id="1.10.510.10">
    <property type="entry name" value="Transferase(Phosphotransferase) domain 1"/>
    <property type="match status" value="1"/>
</dbReference>
<dbReference type="AlphaFoldDB" id="A0A835HSR3"/>
<evidence type="ECO:0000259" key="5">
    <source>
        <dbReference type="PROSITE" id="PS50011"/>
    </source>
</evidence>
<feature type="region of interest" description="Disordered" evidence="3">
    <location>
        <begin position="14"/>
        <end position="39"/>
    </location>
</feature>
<dbReference type="InterPro" id="IPR008271">
    <property type="entry name" value="Ser/Thr_kinase_AS"/>
</dbReference>
<feature type="transmembrane region" description="Helical" evidence="4">
    <location>
        <begin position="100"/>
        <end position="129"/>
    </location>
</feature>
<dbReference type="GO" id="GO:0004672">
    <property type="term" value="F:protein kinase activity"/>
    <property type="evidence" value="ECO:0007669"/>
    <property type="project" value="InterPro"/>
</dbReference>
<keyword evidence="1" id="KW-0547">Nucleotide-binding</keyword>
<dbReference type="SUPFAM" id="SSF56112">
    <property type="entry name" value="Protein kinase-like (PK-like)"/>
    <property type="match status" value="1"/>
</dbReference>
<evidence type="ECO:0000256" key="4">
    <source>
        <dbReference type="SAM" id="Phobius"/>
    </source>
</evidence>
<organism evidence="6 7">
    <name type="scientific">Coptis chinensis</name>
    <dbReference type="NCBI Taxonomy" id="261450"/>
    <lineage>
        <taxon>Eukaryota</taxon>
        <taxon>Viridiplantae</taxon>
        <taxon>Streptophyta</taxon>
        <taxon>Embryophyta</taxon>
        <taxon>Tracheophyta</taxon>
        <taxon>Spermatophyta</taxon>
        <taxon>Magnoliopsida</taxon>
        <taxon>Ranunculales</taxon>
        <taxon>Ranunculaceae</taxon>
        <taxon>Coptidoideae</taxon>
        <taxon>Coptis</taxon>
    </lineage>
</organism>
<evidence type="ECO:0000256" key="3">
    <source>
        <dbReference type="SAM" id="MobiDB-lite"/>
    </source>
</evidence>
<dbReference type="SMART" id="SM00220">
    <property type="entry name" value="S_TKc"/>
    <property type="match status" value="1"/>
</dbReference>
<dbReference type="Pfam" id="PF00069">
    <property type="entry name" value="Pkinase"/>
    <property type="match status" value="1"/>
</dbReference>
<reference evidence="6 7" key="1">
    <citation type="submission" date="2020-10" db="EMBL/GenBank/DDBJ databases">
        <title>The Coptis chinensis genome and diversification of protoberbering-type alkaloids.</title>
        <authorList>
            <person name="Wang B."/>
            <person name="Shu S."/>
            <person name="Song C."/>
            <person name="Liu Y."/>
        </authorList>
    </citation>
    <scope>NUCLEOTIDE SEQUENCE [LARGE SCALE GENOMIC DNA]</scope>
    <source>
        <strain evidence="6">HL-2020</strain>
        <tissue evidence="6">Leaf</tissue>
    </source>
</reference>
<comment type="caution">
    <text evidence="6">The sequence shown here is derived from an EMBL/GenBank/DDBJ whole genome shotgun (WGS) entry which is preliminary data.</text>
</comment>
<keyword evidence="4" id="KW-0472">Membrane</keyword>
<evidence type="ECO:0000313" key="6">
    <source>
        <dbReference type="EMBL" id="KAF9603752.1"/>
    </source>
</evidence>
<feature type="domain" description="Protein kinase" evidence="5">
    <location>
        <begin position="186"/>
        <end position="464"/>
    </location>
</feature>
<dbReference type="PROSITE" id="PS50011">
    <property type="entry name" value="PROTEIN_KINASE_DOM"/>
    <property type="match status" value="1"/>
</dbReference>
<dbReference type="InterPro" id="IPR011009">
    <property type="entry name" value="Kinase-like_dom_sf"/>
</dbReference>
<keyword evidence="2" id="KW-0067">ATP-binding</keyword>
<keyword evidence="7" id="KW-1185">Reference proteome</keyword>
<dbReference type="GO" id="GO:0005524">
    <property type="term" value="F:ATP binding"/>
    <property type="evidence" value="ECO:0007669"/>
    <property type="project" value="UniProtKB-KW"/>
</dbReference>
<dbReference type="PANTHER" id="PTHR47989:SF26">
    <property type="entry name" value="PROTEIN KINASE DOMAIN-CONTAINING PROTEIN"/>
    <property type="match status" value="1"/>
</dbReference>
<name>A0A835HSR3_9MAGN</name>
<evidence type="ECO:0000256" key="2">
    <source>
        <dbReference type="ARBA" id="ARBA00022840"/>
    </source>
</evidence>
<dbReference type="EMBL" id="JADFTS010000006">
    <property type="protein sequence ID" value="KAF9603752.1"/>
    <property type="molecule type" value="Genomic_DNA"/>
</dbReference>
<accession>A0A835HSR3</accession>